<keyword evidence="4" id="KW-1185">Reference proteome</keyword>
<dbReference type="InterPro" id="IPR029021">
    <property type="entry name" value="Prot-tyrosine_phosphatase-like"/>
</dbReference>
<reference evidence="3 4" key="1">
    <citation type="journal article" date="2020" name="bioRxiv">
        <title>Whole genome comparisons of ergot fungi reveals the divergence and evolution of species within the genus Claviceps are the result of varying mechanisms driving genome evolution and host range expansion.</title>
        <authorList>
            <person name="Wyka S.A."/>
            <person name="Mondo S.J."/>
            <person name="Liu M."/>
            <person name="Dettman J."/>
            <person name="Nalam V."/>
            <person name="Broders K.D."/>
        </authorList>
    </citation>
    <scope>NUCLEOTIDE SEQUENCE</scope>
    <source>
        <strain evidence="3">CCC 1102</strain>
        <strain evidence="2 4">LM583</strain>
    </source>
</reference>
<dbReference type="EMBL" id="SRPR01000268">
    <property type="protein sequence ID" value="KAG5955300.1"/>
    <property type="molecule type" value="Genomic_DNA"/>
</dbReference>
<dbReference type="Gene3D" id="3.90.190.10">
    <property type="entry name" value="Protein tyrosine phosphatase superfamily"/>
    <property type="match status" value="1"/>
</dbReference>
<dbReference type="PANTHER" id="PTHR31126:SF1">
    <property type="entry name" value="TYROSINE SPECIFIC PROTEIN PHOSPHATASES DOMAIN-CONTAINING PROTEIN"/>
    <property type="match status" value="1"/>
</dbReference>
<feature type="region of interest" description="Disordered" evidence="1">
    <location>
        <begin position="276"/>
        <end position="332"/>
    </location>
</feature>
<evidence type="ECO:0000313" key="3">
    <source>
        <dbReference type="EMBL" id="KAG5975599.1"/>
    </source>
</evidence>
<dbReference type="Pfam" id="PF13350">
    <property type="entry name" value="Y_phosphatase3"/>
    <property type="match status" value="1"/>
</dbReference>
<organism evidence="3 5">
    <name type="scientific">Claviceps arundinis</name>
    <dbReference type="NCBI Taxonomy" id="1623583"/>
    <lineage>
        <taxon>Eukaryota</taxon>
        <taxon>Fungi</taxon>
        <taxon>Dikarya</taxon>
        <taxon>Ascomycota</taxon>
        <taxon>Pezizomycotina</taxon>
        <taxon>Sordariomycetes</taxon>
        <taxon>Hypocreomycetidae</taxon>
        <taxon>Hypocreales</taxon>
        <taxon>Clavicipitaceae</taxon>
        <taxon>Claviceps</taxon>
    </lineage>
</organism>
<dbReference type="PANTHER" id="PTHR31126">
    <property type="entry name" value="TYROSINE-PROTEIN PHOSPHATASE"/>
    <property type="match status" value="1"/>
</dbReference>
<gene>
    <name evidence="3" type="ORF">E4U56_003543</name>
    <name evidence="2" type="ORF">E4U57_003574</name>
</gene>
<comment type="caution">
    <text evidence="3">The sequence shown here is derived from an EMBL/GenBank/DDBJ whole genome shotgun (WGS) entry which is preliminary data.</text>
</comment>
<sequence>MSHVAPHRPVLPNLRDLGNVPIPPPHPASSSSSSPSSSRLQTRAGLLYRAAAPSTSAVPSLLALSIEHVFDLRSEVEIDRQGGHFLAEIYTSAPPALLRHHVPVFLLIDYTPQAVAIRYLDYAAADTIAGFVSAYRGILRAGAERAFAPVLRHLAQENPSPCLVYCTAGKDRTGLLAAIVLALCGVDDETIAWEYGLSEEGLAPLKPAMIMELLATQSAVADESGAIRMLSSRPESMLATLQIIREEYGGVEEYVRTHCKLSQDDIEQIRTNFIVEVPPPTEDGDGAGVPYLNGNGGDSKHDMNGNGDSGNDRKSDSDGNSVAVTSRPSSES</sequence>
<dbReference type="EMBL" id="SRPS01000023">
    <property type="protein sequence ID" value="KAG5975599.1"/>
    <property type="molecule type" value="Genomic_DNA"/>
</dbReference>
<dbReference type="OrthoDB" id="449382at2759"/>
<dbReference type="SUPFAM" id="SSF52799">
    <property type="entry name" value="(Phosphotyrosine protein) phosphatases II"/>
    <property type="match status" value="1"/>
</dbReference>
<protein>
    <recommendedName>
        <fullName evidence="6">Tyrosine specific protein phosphatases domain-containing protein</fullName>
    </recommendedName>
</protein>
<feature type="compositionally biased region" description="Polar residues" evidence="1">
    <location>
        <begin position="318"/>
        <end position="332"/>
    </location>
</feature>
<dbReference type="InterPro" id="IPR026893">
    <property type="entry name" value="Tyr/Ser_Pase_IphP-type"/>
</dbReference>
<dbReference type="AlphaFoldDB" id="A0A9P7MZS0"/>
<feature type="region of interest" description="Disordered" evidence="1">
    <location>
        <begin position="1"/>
        <end position="38"/>
    </location>
</feature>
<evidence type="ECO:0000256" key="1">
    <source>
        <dbReference type="SAM" id="MobiDB-lite"/>
    </source>
</evidence>
<evidence type="ECO:0000313" key="4">
    <source>
        <dbReference type="Proteomes" id="UP000742024"/>
    </source>
</evidence>
<evidence type="ECO:0008006" key="6">
    <source>
        <dbReference type="Google" id="ProtNLM"/>
    </source>
</evidence>
<dbReference type="Proteomes" id="UP000742024">
    <property type="component" value="Unassembled WGS sequence"/>
</dbReference>
<dbReference type="Proteomes" id="UP000784919">
    <property type="component" value="Unassembled WGS sequence"/>
</dbReference>
<proteinExistence type="predicted"/>
<accession>A0A9P7MZS0</accession>
<evidence type="ECO:0000313" key="2">
    <source>
        <dbReference type="EMBL" id="KAG5955300.1"/>
    </source>
</evidence>
<dbReference type="GO" id="GO:0004721">
    <property type="term" value="F:phosphoprotein phosphatase activity"/>
    <property type="evidence" value="ECO:0007669"/>
    <property type="project" value="InterPro"/>
</dbReference>
<evidence type="ECO:0000313" key="5">
    <source>
        <dbReference type="Proteomes" id="UP000784919"/>
    </source>
</evidence>
<feature type="compositionally biased region" description="Low complexity" evidence="1">
    <location>
        <begin position="28"/>
        <end position="38"/>
    </location>
</feature>
<name>A0A9P7MZS0_9HYPO</name>